<name>A0A6G1J2W3_9PLEO</name>
<evidence type="ECO:0000313" key="3">
    <source>
        <dbReference type="Proteomes" id="UP000799291"/>
    </source>
</evidence>
<feature type="region of interest" description="Disordered" evidence="1">
    <location>
        <begin position="216"/>
        <end position="258"/>
    </location>
</feature>
<sequence length="258" mass="29918">MASFIPHHNVLKQATLLTLPLSIRQRIYTHVIEALPEEERLEWPPLPSTCRQIEEEFAGIHEYLTNATFRCCIGRTWTDRETTKFYTWDYHTAPWGTSIELAPKFVEKLKTCTVRCTIEELSDWERRSETGSDCFKDCVRMLVRTFKGCSRMRQMNISFDHFILSHKKGLLGPDEIWSRLKPLTDIPGLEMVRFVTPGLEENLVWVKEKRGKGRQEWVKKSSNESSDDKRASTKSQYAPSESCGVHAPKGYGFRRGIT</sequence>
<proteinExistence type="predicted"/>
<protein>
    <submittedName>
        <fullName evidence="2">Uncharacterized protein</fullName>
    </submittedName>
</protein>
<keyword evidence="3" id="KW-1185">Reference proteome</keyword>
<dbReference type="AlphaFoldDB" id="A0A6G1J2W3"/>
<gene>
    <name evidence="2" type="ORF">K458DRAFT_418117</name>
</gene>
<evidence type="ECO:0000313" key="2">
    <source>
        <dbReference type="EMBL" id="KAF2684551.1"/>
    </source>
</evidence>
<feature type="compositionally biased region" description="Basic and acidic residues" evidence="1">
    <location>
        <begin position="216"/>
        <end position="231"/>
    </location>
</feature>
<dbReference type="EMBL" id="MU005581">
    <property type="protein sequence ID" value="KAF2684551.1"/>
    <property type="molecule type" value="Genomic_DNA"/>
</dbReference>
<dbReference type="Proteomes" id="UP000799291">
    <property type="component" value="Unassembled WGS sequence"/>
</dbReference>
<evidence type="ECO:0000256" key="1">
    <source>
        <dbReference type="SAM" id="MobiDB-lite"/>
    </source>
</evidence>
<dbReference type="OrthoDB" id="3754373at2759"/>
<reference evidence="2" key="1">
    <citation type="journal article" date="2020" name="Stud. Mycol.">
        <title>101 Dothideomycetes genomes: a test case for predicting lifestyles and emergence of pathogens.</title>
        <authorList>
            <person name="Haridas S."/>
            <person name="Albert R."/>
            <person name="Binder M."/>
            <person name="Bloem J."/>
            <person name="Labutti K."/>
            <person name="Salamov A."/>
            <person name="Andreopoulos B."/>
            <person name="Baker S."/>
            <person name="Barry K."/>
            <person name="Bills G."/>
            <person name="Bluhm B."/>
            <person name="Cannon C."/>
            <person name="Castanera R."/>
            <person name="Culley D."/>
            <person name="Daum C."/>
            <person name="Ezra D."/>
            <person name="Gonzalez J."/>
            <person name="Henrissat B."/>
            <person name="Kuo A."/>
            <person name="Liang C."/>
            <person name="Lipzen A."/>
            <person name="Lutzoni F."/>
            <person name="Magnuson J."/>
            <person name="Mondo S."/>
            <person name="Nolan M."/>
            <person name="Ohm R."/>
            <person name="Pangilinan J."/>
            <person name="Park H.-J."/>
            <person name="Ramirez L."/>
            <person name="Alfaro M."/>
            <person name="Sun H."/>
            <person name="Tritt A."/>
            <person name="Yoshinaga Y."/>
            <person name="Zwiers L.-H."/>
            <person name="Turgeon B."/>
            <person name="Goodwin S."/>
            <person name="Spatafora J."/>
            <person name="Crous P."/>
            <person name="Grigoriev I."/>
        </authorList>
    </citation>
    <scope>NUCLEOTIDE SEQUENCE</scope>
    <source>
        <strain evidence="2">CBS 122367</strain>
    </source>
</reference>
<organism evidence="2 3">
    <name type="scientific">Lentithecium fluviatile CBS 122367</name>
    <dbReference type="NCBI Taxonomy" id="1168545"/>
    <lineage>
        <taxon>Eukaryota</taxon>
        <taxon>Fungi</taxon>
        <taxon>Dikarya</taxon>
        <taxon>Ascomycota</taxon>
        <taxon>Pezizomycotina</taxon>
        <taxon>Dothideomycetes</taxon>
        <taxon>Pleosporomycetidae</taxon>
        <taxon>Pleosporales</taxon>
        <taxon>Massarineae</taxon>
        <taxon>Lentitheciaceae</taxon>
        <taxon>Lentithecium</taxon>
    </lineage>
</organism>
<accession>A0A6G1J2W3</accession>